<gene>
    <name evidence="5" type="ORF">C6Y40_05285</name>
</gene>
<reference evidence="6" key="1">
    <citation type="journal article" date="2020" name="Int. J. Syst. Evol. Microbiol.">
        <title>Alteromonas alba sp. nov., a marine bacterium isolated from the seawater of the West Pacific Ocean.</title>
        <authorList>
            <person name="Sun C."/>
            <person name="Wu Y.-H."/>
            <person name="Xamxidin M."/>
            <person name="Cheng H."/>
            <person name="Xu X.-W."/>
        </authorList>
    </citation>
    <scope>NUCLEOTIDE SEQUENCE [LARGE SCALE GENOMIC DNA]</scope>
    <source>
        <strain evidence="6">190</strain>
    </source>
</reference>
<sequence>MQFGDLEKLVLKYLWQTSEADVKQVHRVVSQTRQSSLNTVQSALERLFKKGVLSRRKHGHAYLYQPKVDREGLINKLISNVTSDFIEEGENSLIAAFGSVSASLDDNELDALEQLIEQQRSLRNHKK</sequence>
<dbReference type="OrthoDB" id="2989615at2"/>
<evidence type="ECO:0000256" key="3">
    <source>
        <dbReference type="ARBA" id="ARBA00023125"/>
    </source>
</evidence>
<dbReference type="Pfam" id="PF03965">
    <property type="entry name" value="Penicillinase_R"/>
    <property type="match status" value="1"/>
</dbReference>
<comment type="caution">
    <text evidence="5">The sequence shown here is derived from an EMBL/GenBank/DDBJ whole genome shotgun (WGS) entry which is preliminary data.</text>
</comment>
<keyword evidence="6" id="KW-1185">Reference proteome</keyword>
<evidence type="ECO:0000256" key="2">
    <source>
        <dbReference type="ARBA" id="ARBA00023015"/>
    </source>
</evidence>
<dbReference type="Proteomes" id="UP000238949">
    <property type="component" value="Unassembled WGS sequence"/>
</dbReference>
<dbReference type="AlphaFoldDB" id="A0A2S9VE05"/>
<dbReference type="EMBL" id="PVNP01000046">
    <property type="protein sequence ID" value="PRO74666.1"/>
    <property type="molecule type" value="Genomic_DNA"/>
</dbReference>
<evidence type="ECO:0000313" key="6">
    <source>
        <dbReference type="Proteomes" id="UP000238949"/>
    </source>
</evidence>
<dbReference type="PIRSF" id="PIRSF019455">
    <property type="entry name" value="CopR_AtkY"/>
    <property type="match status" value="1"/>
</dbReference>
<evidence type="ECO:0000313" key="5">
    <source>
        <dbReference type="EMBL" id="PRO74666.1"/>
    </source>
</evidence>
<proteinExistence type="inferred from homology"/>
<dbReference type="GO" id="GO:0003677">
    <property type="term" value="F:DNA binding"/>
    <property type="evidence" value="ECO:0007669"/>
    <property type="project" value="UniProtKB-KW"/>
</dbReference>
<comment type="similarity">
    <text evidence="1">Belongs to the BlaI transcriptional regulatory family.</text>
</comment>
<keyword evidence="4" id="KW-0804">Transcription</keyword>
<keyword evidence="2" id="KW-0805">Transcription regulation</keyword>
<accession>A0A2S9VE05</accession>
<name>A0A2S9VE05_9ALTE</name>
<dbReference type="InterPro" id="IPR005650">
    <property type="entry name" value="BlaI_family"/>
</dbReference>
<evidence type="ECO:0000256" key="4">
    <source>
        <dbReference type="ARBA" id="ARBA00023163"/>
    </source>
</evidence>
<dbReference type="InterPro" id="IPR036388">
    <property type="entry name" value="WH-like_DNA-bd_sf"/>
</dbReference>
<organism evidence="5 6">
    <name type="scientific">Alteromonas alba</name>
    <dbReference type="NCBI Taxonomy" id="2079529"/>
    <lineage>
        <taxon>Bacteria</taxon>
        <taxon>Pseudomonadati</taxon>
        <taxon>Pseudomonadota</taxon>
        <taxon>Gammaproteobacteria</taxon>
        <taxon>Alteromonadales</taxon>
        <taxon>Alteromonadaceae</taxon>
        <taxon>Alteromonas/Salinimonas group</taxon>
        <taxon>Alteromonas</taxon>
    </lineage>
</organism>
<dbReference type="GO" id="GO:0045892">
    <property type="term" value="P:negative regulation of DNA-templated transcription"/>
    <property type="evidence" value="ECO:0007669"/>
    <property type="project" value="InterPro"/>
</dbReference>
<keyword evidence="3" id="KW-0238">DNA-binding</keyword>
<evidence type="ECO:0000256" key="1">
    <source>
        <dbReference type="ARBA" id="ARBA00011046"/>
    </source>
</evidence>
<dbReference type="RefSeq" id="WP_105933679.1">
    <property type="nucleotide sequence ID" value="NZ_PVNP01000046.1"/>
</dbReference>
<protein>
    <submittedName>
        <fullName evidence="5">TrmB family transcriptional regulator</fullName>
    </submittedName>
</protein>
<dbReference type="SUPFAM" id="SSF46785">
    <property type="entry name" value="Winged helix' DNA-binding domain"/>
    <property type="match status" value="1"/>
</dbReference>
<dbReference type="Gene3D" id="1.10.10.10">
    <property type="entry name" value="Winged helix-like DNA-binding domain superfamily/Winged helix DNA-binding domain"/>
    <property type="match status" value="1"/>
</dbReference>
<dbReference type="InterPro" id="IPR036390">
    <property type="entry name" value="WH_DNA-bd_sf"/>
</dbReference>